<gene>
    <name evidence="1" type="ORF">PHMEG_0008704</name>
</gene>
<proteinExistence type="predicted"/>
<accession>A0A225WI38</accession>
<dbReference type="STRING" id="4795.A0A225WI38"/>
<evidence type="ECO:0000313" key="2">
    <source>
        <dbReference type="Proteomes" id="UP000198211"/>
    </source>
</evidence>
<organism evidence="1 2">
    <name type="scientific">Phytophthora megakarya</name>
    <dbReference type="NCBI Taxonomy" id="4795"/>
    <lineage>
        <taxon>Eukaryota</taxon>
        <taxon>Sar</taxon>
        <taxon>Stramenopiles</taxon>
        <taxon>Oomycota</taxon>
        <taxon>Peronosporomycetes</taxon>
        <taxon>Peronosporales</taxon>
        <taxon>Peronosporaceae</taxon>
        <taxon>Phytophthora</taxon>
    </lineage>
</organism>
<keyword evidence="2" id="KW-1185">Reference proteome</keyword>
<reference evidence="2" key="1">
    <citation type="submission" date="2017-03" db="EMBL/GenBank/DDBJ databases">
        <title>Phytopthora megakarya and P. palmivora, two closely related causual agents of cacao black pod achieved similar genome size and gene model numbers by different mechanisms.</title>
        <authorList>
            <person name="Ali S."/>
            <person name="Shao J."/>
            <person name="Larry D.J."/>
            <person name="Kronmiller B."/>
            <person name="Shen D."/>
            <person name="Strem M.D."/>
            <person name="Melnick R.L."/>
            <person name="Guiltinan M.J."/>
            <person name="Tyler B.M."/>
            <person name="Meinhardt L.W."/>
            <person name="Bailey B.A."/>
        </authorList>
    </citation>
    <scope>NUCLEOTIDE SEQUENCE [LARGE SCALE GENOMIC DNA]</scope>
    <source>
        <strain evidence="2">zdho120</strain>
    </source>
</reference>
<dbReference type="EMBL" id="NBNE01000766">
    <property type="protein sequence ID" value="OWZ17366.1"/>
    <property type="molecule type" value="Genomic_DNA"/>
</dbReference>
<dbReference type="OrthoDB" id="125209at2759"/>
<evidence type="ECO:0000313" key="1">
    <source>
        <dbReference type="EMBL" id="OWZ17366.1"/>
    </source>
</evidence>
<protein>
    <submittedName>
        <fullName evidence="1">Uncharacterized protein</fullName>
    </submittedName>
</protein>
<dbReference type="AlphaFoldDB" id="A0A225WI38"/>
<comment type="caution">
    <text evidence="1">The sequence shown here is derived from an EMBL/GenBank/DDBJ whole genome shotgun (WGS) entry which is preliminary data.</text>
</comment>
<dbReference type="Proteomes" id="UP000198211">
    <property type="component" value="Unassembled WGS sequence"/>
</dbReference>
<sequence length="137" mass="15261">MDQFRHCKAGFRMVEWGHNHVTNEYIFSALKQSNGLDNESILSMLDAFGQTNTVTKQITSYIADSIDARAARDLSSVGDTLGLDWMHNCTNLGFYVGSLVATIPTGRGVPDLDFLCLNQQKDTLLAVLTWFKEKNPS</sequence>
<name>A0A225WI38_9STRA</name>